<comment type="caution">
    <text evidence="1">The sequence shown here is derived from an EMBL/GenBank/DDBJ whole genome shotgun (WGS) entry which is preliminary data.</text>
</comment>
<organism evidence="1">
    <name type="scientific">marine sediment metagenome</name>
    <dbReference type="NCBI Taxonomy" id="412755"/>
    <lineage>
        <taxon>unclassified sequences</taxon>
        <taxon>metagenomes</taxon>
        <taxon>ecological metagenomes</taxon>
    </lineage>
</organism>
<evidence type="ECO:0000313" key="1">
    <source>
        <dbReference type="EMBL" id="KKM13999.1"/>
    </source>
</evidence>
<protein>
    <submittedName>
        <fullName evidence="1">Uncharacterized protein</fullName>
    </submittedName>
</protein>
<name>A0A0F9I2X8_9ZZZZ</name>
<proteinExistence type="predicted"/>
<sequence>MDISKLDKAEVLAALYNRAQPQGIGYLHYTPEDMTVEEAQMILDDLKEYGHRPYFDYLKGRVMKVSLYKDDMRTDLYNRDNGEGAAEQALEHLTNI</sequence>
<gene>
    <name evidence="1" type="ORF">LCGC14_1710600</name>
</gene>
<dbReference type="AlphaFoldDB" id="A0A0F9I2X8"/>
<dbReference type="EMBL" id="LAZR01015250">
    <property type="protein sequence ID" value="KKM13999.1"/>
    <property type="molecule type" value="Genomic_DNA"/>
</dbReference>
<reference evidence="1" key="1">
    <citation type="journal article" date="2015" name="Nature">
        <title>Complex archaea that bridge the gap between prokaryotes and eukaryotes.</title>
        <authorList>
            <person name="Spang A."/>
            <person name="Saw J.H."/>
            <person name="Jorgensen S.L."/>
            <person name="Zaremba-Niedzwiedzka K."/>
            <person name="Martijn J."/>
            <person name="Lind A.E."/>
            <person name="van Eijk R."/>
            <person name="Schleper C."/>
            <person name="Guy L."/>
            <person name="Ettema T.J."/>
        </authorList>
    </citation>
    <scope>NUCLEOTIDE SEQUENCE</scope>
</reference>
<accession>A0A0F9I2X8</accession>